<dbReference type="KEGG" id="csph:CSPHI_10570"/>
<gene>
    <name evidence="1" type="ORF">CSPHI_10570</name>
</gene>
<name>A0A1L7CZZ2_9CORY</name>
<dbReference type="STRING" id="1437874.CSPHI_10570"/>
<keyword evidence="2" id="KW-1185">Reference proteome</keyword>
<dbReference type="OrthoDB" id="5000691at2"/>
<protein>
    <recommendedName>
        <fullName evidence="3">FHA domain-containing protein</fullName>
    </recommendedName>
</protein>
<reference evidence="1 2" key="1">
    <citation type="submission" date="2014-08" db="EMBL/GenBank/DDBJ databases">
        <title>Complete genome sequence of Corynebacterium sphenisci CECT 5990(T) (=DSM 44792(T)), isolated from healthy wild penguins.</title>
        <authorList>
            <person name="Ruckert C."/>
            <person name="Albersmeier A."/>
            <person name="Winkler A."/>
            <person name="Kalinowski J."/>
        </authorList>
    </citation>
    <scope>NUCLEOTIDE SEQUENCE [LARGE SCALE GENOMIC DNA]</scope>
    <source>
        <strain evidence="1 2">DSM 44792</strain>
    </source>
</reference>
<accession>A0A1L7CZZ2</accession>
<dbReference type="InterPro" id="IPR008984">
    <property type="entry name" value="SMAD_FHA_dom_sf"/>
</dbReference>
<evidence type="ECO:0008006" key="3">
    <source>
        <dbReference type="Google" id="ProtNLM"/>
    </source>
</evidence>
<dbReference type="SUPFAM" id="SSF49879">
    <property type="entry name" value="SMAD/FHA domain"/>
    <property type="match status" value="1"/>
</dbReference>
<organism evidence="1 2">
    <name type="scientific">Corynebacterium sphenisci DSM 44792</name>
    <dbReference type="NCBI Taxonomy" id="1437874"/>
    <lineage>
        <taxon>Bacteria</taxon>
        <taxon>Bacillati</taxon>
        <taxon>Actinomycetota</taxon>
        <taxon>Actinomycetes</taxon>
        <taxon>Mycobacteriales</taxon>
        <taxon>Corynebacteriaceae</taxon>
        <taxon>Corynebacterium</taxon>
    </lineage>
</organism>
<dbReference type="RefSeq" id="WP_075693042.1">
    <property type="nucleotide sequence ID" value="NZ_CP009248.1"/>
</dbReference>
<sequence length="233" mass="25764">MTQPEQAPRIELDDLCGVVLDPAPGETLTIGRNGDLRVGEDNPYMHRRALQLYSAGGAWYLQNIGSHVTVMLRRPGDARGMRLAPAQIQALTEPAYSVLFGVKRENYEIEIRQEVAGTGEPLGDVDTGTATLTIDELTERERALVAAFAEDYLRGRVDSLATLCTDARAAEKLGTTAKAVEHRRTELYELILGGGLVSDMEWRHTHRRQRMTRAARALIDARLVTVDDLALLD</sequence>
<dbReference type="Proteomes" id="UP000185469">
    <property type="component" value="Chromosome"/>
</dbReference>
<evidence type="ECO:0000313" key="1">
    <source>
        <dbReference type="EMBL" id="APT91363.1"/>
    </source>
</evidence>
<evidence type="ECO:0000313" key="2">
    <source>
        <dbReference type="Proteomes" id="UP000185469"/>
    </source>
</evidence>
<proteinExistence type="predicted"/>
<dbReference type="EMBL" id="CP009248">
    <property type="protein sequence ID" value="APT91363.1"/>
    <property type="molecule type" value="Genomic_DNA"/>
</dbReference>
<dbReference type="AlphaFoldDB" id="A0A1L7CZZ2"/>